<evidence type="ECO:0000313" key="8">
    <source>
        <dbReference type="EMBL" id="NNG39916.1"/>
    </source>
</evidence>
<evidence type="ECO:0000256" key="1">
    <source>
        <dbReference type="ARBA" id="ARBA00006775"/>
    </source>
</evidence>
<dbReference type="PROSITE" id="PS51257">
    <property type="entry name" value="PROKAR_LIPOPROTEIN"/>
    <property type="match status" value="1"/>
</dbReference>
<dbReference type="Proteomes" id="UP000557772">
    <property type="component" value="Unassembled WGS sequence"/>
</dbReference>
<dbReference type="Pfam" id="PF02435">
    <property type="entry name" value="Glyco_hydro_68"/>
    <property type="match status" value="1"/>
</dbReference>
<feature type="signal peptide" evidence="7">
    <location>
        <begin position="1"/>
        <end position="21"/>
    </location>
</feature>
<evidence type="ECO:0000256" key="5">
    <source>
        <dbReference type="PIRSR" id="PIRSR603469-4"/>
    </source>
</evidence>
<feature type="active site" description="Nucleophile" evidence="2">
    <location>
        <position position="103"/>
    </location>
</feature>
<feature type="site" description="Transition state stabilizer" evidence="5">
    <location>
        <position position="257"/>
    </location>
</feature>
<feature type="binding site" evidence="3">
    <location>
        <begin position="256"/>
        <end position="257"/>
    </location>
    <ligand>
        <name>substrate</name>
    </ligand>
</feature>
<dbReference type="InterPro" id="IPR006311">
    <property type="entry name" value="TAT_signal"/>
</dbReference>
<dbReference type="GO" id="GO:0046872">
    <property type="term" value="F:metal ion binding"/>
    <property type="evidence" value="ECO:0007669"/>
    <property type="project" value="UniProtKB-KW"/>
</dbReference>
<feature type="binding site" evidence="4">
    <location>
        <position position="341"/>
    </location>
    <ligand>
        <name>Ca(2+)</name>
        <dbReference type="ChEBI" id="CHEBI:29108"/>
        <label>1</label>
    </ligand>
</feature>
<evidence type="ECO:0000256" key="4">
    <source>
        <dbReference type="PIRSR" id="PIRSR603469-3"/>
    </source>
</evidence>
<dbReference type="InterPro" id="IPR003469">
    <property type="entry name" value="Glyco_hydro_68"/>
</dbReference>
<dbReference type="PROSITE" id="PS51318">
    <property type="entry name" value="TAT"/>
    <property type="match status" value="1"/>
</dbReference>
<protein>
    <submittedName>
        <fullName evidence="8">Glycoside hydrolase family 68 protein</fullName>
    </submittedName>
</protein>
<keyword evidence="7" id="KW-0732">Signal</keyword>
<feature type="binding site" evidence="3">
    <location>
        <begin position="342"/>
        <end position="344"/>
    </location>
    <ligand>
        <name>substrate</name>
    </ligand>
</feature>
<keyword evidence="8" id="KW-0378">Hydrolase</keyword>
<dbReference type="AlphaFoldDB" id="A0A849AK48"/>
<evidence type="ECO:0000256" key="3">
    <source>
        <dbReference type="PIRSR" id="PIRSR603469-2"/>
    </source>
</evidence>
<name>A0A849AK48_9MICO</name>
<keyword evidence="4" id="KW-0106">Calcium</keyword>
<keyword evidence="9" id="KW-1185">Reference proteome</keyword>
<gene>
    <name evidence="8" type="ORF">HJ588_11610</name>
</gene>
<keyword evidence="4" id="KW-0479">Metal-binding</keyword>
<comment type="cofactor">
    <cofactor evidence="4">
        <name>Ca(2+)</name>
        <dbReference type="ChEBI" id="CHEBI:29108"/>
    </cofactor>
</comment>
<feature type="binding site" evidence="3">
    <location>
        <position position="178"/>
    </location>
    <ligand>
        <name>substrate</name>
    </ligand>
</feature>
<feature type="chain" id="PRO_5032496469" evidence="7">
    <location>
        <begin position="22"/>
        <end position="482"/>
    </location>
</feature>
<organism evidence="8 9">
    <name type="scientific">Flexivirga aerilata</name>
    <dbReference type="NCBI Taxonomy" id="1656889"/>
    <lineage>
        <taxon>Bacteria</taxon>
        <taxon>Bacillati</taxon>
        <taxon>Actinomycetota</taxon>
        <taxon>Actinomycetes</taxon>
        <taxon>Micrococcales</taxon>
        <taxon>Dermacoccaceae</taxon>
        <taxon>Flexivirga</taxon>
    </lineage>
</organism>
<sequence length="482" mass="52300">MFTRRSMLLAAAVTSCGAAFAAVPGVPAAHAAGDVHTGQAYDPASSYTMKWTRADAMKIMQTQNNPNVPPGANSLLPSLTMPAIPRNFPVMTDPNGKQVWVWDTWPLTDLQGNNVSYNGYNIIFSLVADPYAGYTFDDRHVHARIGYWYQPSDKPTSGWTYGGQVFAGRTPATQAEWSGSAKIGKNGQFQLFYTHMNFADRSKPKAVITLSNGRIRTDHPADGPALSITMGKDQPLLEPDGKWYQNVAQNPYYSFRDPAVFTDPANPGKTYMVFEGNTAGQRGAYQCQQSDLGASGENPAQVTASGANFQMANIGLAVATDRKLTSWKFLPPILSGNCVNDQTERPQFVIKNGKYYLFTISHAFTYAAGLRGPDGLYGFVGDGIRSDFKPLNTSGLAMGNPTDLNLSPTDPRQNGRQYQSYSHYVMPGDLVESFIDDVDGRRGGTLAPTVKLNISGATTSVNQQLLPYGYIPSNVAVGHPGK</sequence>
<dbReference type="GO" id="GO:0050053">
    <property type="term" value="F:levansucrase activity"/>
    <property type="evidence" value="ECO:0007669"/>
    <property type="project" value="InterPro"/>
</dbReference>
<comment type="similarity">
    <text evidence="1 6">Belongs to the glycosyl hydrolase 68 family.</text>
</comment>
<feature type="binding site" evidence="3">
    <location>
        <position position="102"/>
    </location>
    <ligand>
        <name>substrate</name>
    </ligand>
</feature>
<dbReference type="RefSeq" id="WP_171155110.1">
    <property type="nucleotide sequence ID" value="NZ_JABENB010000001.1"/>
</dbReference>
<dbReference type="GO" id="GO:0016787">
    <property type="term" value="F:hydrolase activity"/>
    <property type="evidence" value="ECO:0007669"/>
    <property type="project" value="UniProtKB-KW"/>
</dbReference>
<reference evidence="8 9" key="1">
    <citation type="submission" date="2020-05" db="EMBL/GenBank/DDBJ databases">
        <title>Flexivirga sp. ID2601S isolated from air conditioner.</title>
        <authorList>
            <person name="Kim D.H."/>
        </authorList>
    </citation>
    <scope>NUCLEOTIDE SEQUENCE [LARGE SCALE GENOMIC DNA]</scope>
    <source>
        <strain evidence="8 9">ID2601S</strain>
    </source>
</reference>
<feature type="active site" description="Proton donor/acceptor" evidence="2">
    <location>
        <position position="344"/>
    </location>
</feature>
<feature type="binding site" evidence="4">
    <location>
        <position position="286"/>
    </location>
    <ligand>
        <name>Ca(2+)</name>
        <dbReference type="ChEBI" id="CHEBI:29108"/>
        <label>1</label>
    </ligand>
</feature>
<dbReference type="InterPro" id="IPR023296">
    <property type="entry name" value="Glyco_hydro_beta-prop_sf"/>
</dbReference>
<evidence type="ECO:0000256" key="7">
    <source>
        <dbReference type="SAM" id="SignalP"/>
    </source>
</evidence>
<dbReference type="Gene3D" id="2.115.10.20">
    <property type="entry name" value="Glycosyl hydrolase domain, family 43"/>
    <property type="match status" value="1"/>
</dbReference>
<accession>A0A849AK48</accession>
<evidence type="ECO:0000256" key="2">
    <source>
        <dbReference type="PIRSR" id="PIRSR603469-1"/>
    </source>
</evidence>
<evidence type="ECO:0000313" key="9">
    <source>
        <dbReference type="Proteomes" id="UP000557772"/>
    </source>
</evidence>
<dbReference type="EMBL" id="JABENB010000001">
    <property type="protein sequence ID" value="NNG39916.1"/>
    <property type="molecule type" value="Genomic_DNA"/>
</dbReference>
<comment type="caution">
    <text evidence="8">The sequence shown here is derived from an EMBL/GenBank/DDBJ whole genome shotgun (WGS) entry which is preliminary data.</text>
</comment>
<dbReference type="GO" id="GO:0009758">
    <property type="term" value="P:carbohydrate utilization"/>
    <property type="evidence" value="ECO:0007669"/>
    <property type="project" value="InterPro"/>
</dbReference>
<dbReference type="CDD" id="cd08997">
    <property type="entry name" value="GH68"/>
    <property type="match status" value="1"/>
</dbReference>
<proteinExistence type="inferred from homology"/>
<evidence type="ECO:0000256" key="6">
    <source>
        <dbReference type="RuleBase" id="RU361220"/>
    </source>
</evidence>
<dbReference type="SUPFAM" id="SSF75005">
    <property type="entry name" value="Arabinanase/levansucrase/invertase"/>
    <property type="match status" value="1"/>
</dbReference>